<dbReference type="InterPro" id="IPR013422">
    <property type="entry name" value="CRISPR-assoc_prot_Cas5_N"/>
</dbReference>
<reference evidence="3 5" key="2">
    <citation type="submission" date="2018-08" db="EMBL/GenBank/DDBJ databases">
        <title>Bacillus clarus sp. nov. strain PS00077A.</title>
        <authorList>
            <person name="Mendez Acevedo M."/>
            <person name="Carroll L."/>
            <person name="Mukherjee M."/>
            <person name="Wiedmann M."/>
            <person name="Kovac J."/>
        </authorList>
    </citation>
    <scope>NUCLEOTIDE SEQUENCE [LARGE SCALE GENOMIC DNA]</scope>
    <source>
        <strain evidence="3 5">PS00077A</strain>
    </source>
</reference>
<organism evidence="2 4">
    <name type="scientific">Bacillus clarus</name>
    <dbReference type="NCBI Taxonomy" id="2338372"/>
    <lineage>
        <taxon>Bacteria</taxon>
        <taxon>Bacillati</taxon>
        <taxon>Bacillota</taxon>
        <taxon>Bacilli</taxon>
        <taxon>Bacillales</taxon>
        <taxon>Bacillaceae</taxon>
        <taxon>Bacillus</taxon>
        <taxon>Bacillus cereus group</taxon>
    </lineage>
</organism>
<dbReference type="GO" id="GO:0051607">
    <property type="term" value="P:defense response to virus"/>
    <property type="evidence" value="ECO:0007669"/>
    <property type="project" value="UniProtKB-KW"/>
</dbReference>
<accession>A0A090Z3E4</accession>
<dbReference type="EMBL" id="QVOD01000052">
    <property type="protein sequence ID" value="RFT63198.1"/>
    <property type="molecule type" value="Genomic_DNA"/>
</dbReference>
<dbReference type="EMBL" id="JMQC01000007">
    <property type="protein sequence ID" value="KFN04680.1"/>
    <property type="molecule type" value="Genomic_DNA"/>
</dbReference>
<dbReference type="AlphaFoldDB" id="A0A090Z3E4"/>
<proteinExistence type="predicted"/>
<dbReference type="Proteomes" id="UP000029389">
    <property type="component" value="Unassembled WGS sequence"/>
</dbReference>
<comment type="caution">
    <text evidence="2">The sequence shown here is derived from an EMBL/GenBank/DDBJ whole genome shotgun (WGS) entry which is preliminary data.</text>
</comment>
<sequence>MKTIRLRLFQETVCYTKPFANKVGETYPLPPYSTVKGMIHQLLNANELLPLRFSVQGTYETKMIDYRKSYMVKKKSISMPIIFDGLAIEAPVQTNMTSIPLYTHMLFNVELIIHIKGEEDLLQRIYHAFIHSDTHLSLGRHEDLVRVDEVAFVELEECEEIHSKYAIYAPKHYYESDFPTGIPYRLNWTYKIVNGIREWTKIPVLYVDSNYHHGEDGKPLHTDGEYLVLWNE</sequence>
<evidence type="ECO:0000313" key="3">
    <source>
        <dbReference type="EMBL" id="RFT63198.1"/>
    </source>
</evidence>
<dbReference type="InterPro" id="IPR021124">
    <property type="entry name" value="CRISPR-assoc_prot_Cas5"/>
</dbReference>
<dbReference type="NCBIfam" id="TIGR01895">
    <property type="entry name" value="cas_Cas5t"/>
    <property type="match status" value="1"/>
</dbReference>
<protein>
    <submittedName>
        <fullName evidence="2">CRISPR-associated Cas5 domain protein</fullName>
    </submittedName>
    <submittedName>
        <fullName evidence="3">Type I-B CRISPR-associated protein Cas5</fullName>
    </submittedName>
</protein>
<dbReference type="Proteomes" id="UP000264294">
    <property type="component" value="Unassembled WGS sequence"/>
</dbReference>
<evidence type="ECO:0000313" key="4">
    <source>
        <dbReference type="Proteomes" id="UP000029389"/>
    </source>
</evidence>
<dbReference type="GO" id="GO:0043571">
    <property type="term" value="P:maintenance of CRISPR repeat elements"/>
    <property type="evidence" value="ECO:0007669"/>
    <property type="project" value="InterPro"/>
</dbReference>
<keyword evidence="1" id="KW-0051">Antiviral defense</keyword>
<dbReference type="InterPro" id="IPR013337">
    <property type="entry name" value="CRISPR-assoc_prot_Cas5_Tneap"/>
</dbReference>
<reference evidence="2 4" key="1">
    <citation type="submission" date="2014-04" db="EMBL/GenBank/DDBJ databases">
        <authorList>
            <person name="Bishop-Lilly K.A."/>
            <person name="Broomall S.M."/>
            <person name="Chain P.S."/>
            <person name="Chertkov O."/>
            <person name="Coyne S.R."/>
            <person name="Daligault H.E."/>
            <person name="Davenport K.W."/>
            <person name="Erkkila T."/>
            <person name="Frey K.G."/>
            <person name="Gibbons H.S."/>
            <person name="Gu W."/>
            <person name="Jaissle J."/>
            <person name="Johnson S.L."/>
            <person name="Koroleva G.I."/>
            <person name="Ladner J.T."/>
            <person name="Lo C.-C."/>
            <person name="Minogue T.D."/>
            <person name="Munk C."/>
            <person name="Palacios G.F."/>
            <person name="Redden C.L."/>
            <person name="Rosenzweig C.N."/>
            <person name="Scholz M.B."/>
            <person name="Teshima H."/>
            <person name="Xu Y."/>
        </authorList>
    </citation>
    <scope>NUCLEOTIDE SEQUENCE [LARGE SCALE GENOMIC DNA]</scope>
    <source>
        <strain evidence="2 4">BHP</strain>
    </source>
</reference>
<name>A0A090Z3E4_9BACI</name>
<evidence type="ECO:0000313" key="5">
    <source>
        <dbReference type="Proteomes" id="UP000264294"/>
    </source>
</evidence>
<dbReference type="PATRIC" id="fig|1405.8.peg.125"/>
<gene>
    <name evidence="2" type="primary">cas5</name>
    <name evidence="3" type="synonym">cas5b</name>
    <name evidence="3" type="ORF">D0U04_25850</name>
    <name evidence="2" type="ORF">DJ93_5954</name>
</gene>
<dbReference type="Pfam" id="PF09704">
    <property type="entry name" value="Cas_Cas5d"/>
    <property type="match status" value="1"/>
</dbReference>
<evidence type="ECO:0000256" key="1">
    <source>
        <dbReference type="ARBA" id="ARBA00023118"/>
    </source>
</evidence>
<dbReference type="RefSeq" id="WP_042978713.1">
    <property type="nucleotide sequence ID" value="NZ_JMQC01000007.1"/>
</dbReference>
<dbReference type="NCBIfam" id="TIGR02593">
    <property type="entry name" value="CRISPR_cas5"/>
    <property type="match status" value="1"/>
</dbReference>
<keyword evidence="5" id="KW-1185">Reference proteome</keyword>
<evidence type="ECO:0000313" key="2">
    <source>
        <dbReference type="EMBL" id="KFN04680.1"/>
    </source>
</evidence>